<evidence type="ECO:0000256" key="2">
    <source>
        <dbReference type="ARBA" id="ARBA00022454"/>
    </source>
</evidence>
<reference evidence="8 9" key="1">
    <citation type="journal article" date="2018" name="IMA Fungus">
        <title>IMA Genome-F 9: Draft genome sequence of Annulohypoxylon stygium, Aspergillus mulundensis, Berkeleyomyces basicola (syn. Thielaviopsis basicola), Ceratocystis smalleyi, two Cercospora beticola strains, Coleophoma cylindrospora, Fusarium fracticaudum, Phialophora cf. hyalina, and Morchella septimelata.</title>
        <authorList>
            <person name="Wingfield B.D."/>
            <person name="Bills G.F."/>
            <person name="Dong Y."/>
            <person name="Huang W."/>
            <person name="Nel W.J."/>
            <person name="Swalarsk-Parry B.S."/>
            <person name="Vaghefi N."/>
            <person name="Wilken P.M."/>
            <person name="An Z."/>
            <person name="de Beer Z.W."/>
            <person name="De Vos L."/>
            <person name="Chen L."/>
            <person name="Duong T.A."/>
            <person name="Gao Y."/>
            <person name="Hammerbacher A."/>
            <person name="Kikkert J.R."/>
            <person name="Li Y."/>
            <person name="Li H."/>
            <person name="Li K."/>
            <person name="Li Q."/>
            <person name="Liu X."/>
            <person name="Ma X."/>
            <person name="Naidoo K."/>
            <person name="Pethybridge S.J."/>
            <person name="Sun J."/>
            <person name="Steenkamp E.T."/>
            <person name="van der Nest M.A."/>
            <person name="van Wyk S."/>
            <person name="Wingfield M.J."/>
            <person name="Xiong C."/>
            <person name="Yue Q."/>
            <person name="Zhang X."/>
        </authorList>
    </citation>
    <scope>NUCLEOTIDE SEQUENCE [LARGE SCALE GENOMIC DNA]</scope>
    <source>
        <strain evidence="8 9">BP5796</strain>
    </source>
</reference>
<evidence type="ECO:0000313" key="8">
    <source>
        <dbReference type="EMBL" id="RDW78031.1"/>
    </source>
</evidence>
<gene>
    <name evidence="8" type="ORF">BP5796_05883</name>
</gene>
<dbReference type="PROSITE" id="PS51489">
    <property type="entry name" value="BUB1_N"/>
    <property type="match status" value="1"/>
</dbReference>
<dbReference type="Gene3D" id="1.25.40.430">
    <property type="match status" value="1"/>
</dbReference>
<dbReference type="GO" id="GO:0032991">
    <property type="term" value="C:protein-containing complex"/>
    <property type="evidence" value="ECO:0007669"/>
    <property type="project" value="UniProtKB-ARBA"/>
</dbReference>
<dbReference type="AlphaFoldDB" id="A0A3D8RW47"/>
<feature type="region of interest" description="Disordered" evidence="5">
    <location>
        <begin position="426"/>
        <end position="690"/>
    </location>
</feature>
<name>A0A3D8RW47_9HELO</name>
<keyword evidence="2" id="KW-0158">Chromosome</keyword>
<dbReference type="FunFam" id="1.25.40.430:FF:000003">
    <property type="entry name" value="Checkpoint serine/threonine-protein kinase BUB1"/>
    <property type="match status" value="1"/>
</dbReference>
<dbReference type="Gene3D" id="1.10.510.10">
    <property type="entry name" value="Transferase(Phosphotransferase) domain 1"/>
    <property type="match status" value="1"/>
</dbReference>
<evidence type="ECO:0000259" key="7">
    <source>
        <dbReference type="PROSITE" id="PS51489"/>
    </source>
</evidence>
<dbReference type="PANTHER" id="PTHR14030:SF4">
    <property type="entry name" value="BUB1 KINASE, ISOFORM A-RELATED"/>
    <property type="match status" value="1"/>
</dbReference>
<dbReference type="GO" id="GO:0051754">
    <property type="term" value="P:meiotic sister chromatid cohesion, centromeric"/>
    <property type="evidence" value="ECO:0007669"/>
    <property type="project" value="TreeGrafter"/>
</dbReference>
<feature type="region of interest" description="Disordered" evidence="5">
    <location>
        <begin position="229"/>
        <end position="255"/>
    </location>
</feature>
<feature type="compositionally biased region" description="Polar residues" evidence="5">
    <location>
        <begin position="395"/>
        <end position="413"/>
    </location>
</feature>
<comment type="subcellular location">
    <subcellularLocation>
        <location evidence="1">Chromosome</location>
        <location evidence="1">Centromere</location>
        <location evidence="1">Kinetochore</location>
    </subcellularLocation>
</comment>
<protein>
    <submittedName>
        <fullName evidence="8">Uncharacterized protein</fullName>
    </submittedName>
</protein>
<feature type="domain" description="Protein kinase" evidence="6">
    <location>
        <begin position="878"/>
        <end position="1190"/>
    </location>
</feature>
<dbReference type="CDD" id="cd13981">
    <property type="entry name" value="STKc_Bub1_BubR1"/>
    <property type="match status" value="1"/>
</dbReference>
<feature type="compositionally biased region" description="Basic and acidic residues" evidence="5">
    <location>
        <begin position="617"/>
        <end position="626"/>
    </location>
</feature>
<organism evidence="8 9">
    <name type="scientific">Coleophoma crateriformis</name>
    <dbReference type="NCBI Taxonomy" id="565419"/>
    <lineage>
        <taxon>Eukaryota</taxon>
        <taxon>Fungi</taxon>
        <taxon>Dikarya</taxon>
        <taxon>Ascomycota</taxon>
        <taxon>Pezizomycotina</taxon>
        <taxon>Leotiomycetes</taxon>
        <taxon>Helotiales</taxon>
        <taxon>Dermateaceae</taxon>
        <taxon>Coleophoma</taxon>
    </lineage>
</organism>
<feature type="region of interest" description="Disordered" evidence="5">
    <location>
        <begin position="395"/>
        <end position="414"/>
    </location>
</feature>
<feature type="compositionally biased region" description="Acidic residues" evidence="5">
    <location>
        <begin position="507"/>
        <end position="534"/>
    </location>
</feature>
<dbReference type="GO" id="GO:0005524">
    <property type="term" value="F:ATP binding"/>
    <property type="evidence" value="ECO:0007669"/>
    <property type="project" value="InterPro"/>
</dbReference>
<feature type="compositionally biased region" description="Acidic residues" evidence="5">
    <location>
        <begin position="643"/>
        <end position="652"/>
    </location>
</feature>
<dbReference type="InterPro" id="IPR000719">
    <property type="entry name" value="Prot_kinase_dom"/>
</dbReference>
<proteinExistence type="predicted"/>
<dbReference type="PROSITE" id="PS50011">
    <property type="entry name" value="PROTEIN_KINASE_DOM"/>
    <property type="match status" value="1"/>
</dbReference>
<evidence type="ECO:0000259" key="6">
    <source>
        <dbReference type="PROSITE" id="PS50011"/>
    </source>
</evidence>
<evidence type="ECO:0000256" key="4">
    <source>
        <dbReference type="ARBA" id="ARBA00023328"/>
    </source>
</evidence>
<dbReference type="GO" id="GO:0000776">
    <property type="term" value="C:kinetochore"/>
    <property type="evidence" value="ECO:0007669"/>
    <property type="project" value="UniProtKB-KW"/>
</dbReference>
<feature type="compositionally biased region" description="Pro residues" evidence="5">
    <location>
        <begin position="670"/>
        <end position="681"/>
    </location>
</feature>
<feature type="compositionally biased region" description="Basic and acidic residues" evidence="5">
    <location>
        <begin position="426"/>
        <end position="455"/>
    </location>
</feature>
<feature type="domain" description="BUB1 N-terminal" evidence="7">
    <location>
        <begin position="56"/>
        <end position="215"/>
    </location>
</feature>
<dbReference type="PROSITE" id="PS00108">
    <property type="entry name" value="PROTEIN_KINASE_ST"/>
    <property type="match status" value="1"/>
</dbReference>
<dbReference type="InterPro" id="IPR013212">
    <property type="entry name" value="Mad3/Bub1_I"/>
</dbReference>
<dbReference type="EMBL" id="PDLN01000008">
    <property type="protein sequence ID" value="RDW78031.1"/>
    <property type="molecule type" value="Genomic_DNA"/>
</dbReference>
<evidence type="ECO:0000256" key="5">
    <source>
        <dbReference type="SAM" id="MobiDB-lite"/>
    </source>
</evidence>
<dbReference type="GO" id="GO:0004672">
    <property type="term" value="F:protein kinase activity"/>
    <property type="evidence" value="ECO:0007669"/>
    <property type="project" value="InterPro"/>
</dbReference>
<dbReference type="Pfam" id="PF00069">
    <property type="entry name" value="Pkinase"/>
    <property type="match status" value="1"/>
</dbReference>
<dbReference type="SMART" id="SM00777">
    <property type="entry name" value="Mad3_BUB1_I"/>
    <property type="match status" value="1"/>
</dbReference>
<accession>A0A3D8RW47</accession>
<keyword evidence="3" id="KW-0995">Kinetochore</keyword>
<feature type="compositionally biased region" description="Polar residues" evidence="5">
    <location>
        <begin position="539"/>
        <end position="553"/>
    </location>
</feature>
<dbReference type="OrthoDB" id="248495at2759"/>
<evidence type="ECO:0000256" key="3">
    <source>
        <dbReference type="ARBA" id="ARBA00022838"/>
    </source>
</evidence>
<evidence type="ECO:0000313" key="9">
    <source>
        <dbReference type="Proteomes" id="UP000256328"/>
    </source>
</evidence>
<dbReference type="InterPro" id="IPR011009">
    <property type="entry name" value="Kinase-like_dom_sf"/>
</dbReference>
<sequence length="1230" mass="138248">MEDLIDFEVIENQKENIQSLPGGRSARALANLYSPLMPNPTPSHTRDLNDAARQEYETELENISESDDPLDIYDRYVRWTLDAYPSAQATPQSQLLPLLERATKTFLTSSQYKDDPRYLKLWLQYIRFFSDAPRETFAFLARHRIGESLALFYEEFAAWLEGAGRWAQAEEVYKLGMDKEARPTARLLRKFNEFQERFAQRPDDQNEPSSPALPTVRPALAAKIDPFAAAASDPQAPRPSAGVGSSSKTKSGRQKLAIFSDTEEAVPAVAPDATKGWDSIGSLAERKKENMMEPKPWAGETLKAGGKKSSTKMAVFKDVSRPIQIPNPQLISPSKEQITVNPRTGRNERIYVNLEAVYPNPDAIGTELSFEELRAEHRGWLSKVWASEKSQSIRNSTSSLQEPMEVTENSIEPQSRDIPEKLVIPRDPVDFDENGTAKEKSREGRNRKMRVKEVNETQIIRTKLSSPSGPKIKKRKASKEQTMTLHTRAATDEIYDLFNQPLKSANDEQEEDEDEEEEEEEEESDDDDGDETDGDYTSGAESTTTGHLCTTSEAGDDETGTSHIPTTSEAGDETGTSQFPVDSEAGDDETSDVKSVSEWSEFTARKHIPDIDDEENDTRASRMTADEEHEEFEALEVKLPDTNSEENGDEELATPVSPDLPATSRTMFVPIPPEDYVPPVGPYRDPSQVSQNRLPFMTPIAEKTESSLGMPTVREDKNYFHSKTPSKAKPPVRPATDPELMSSPFSEIVNDSKPMERIAQPLLTKNPKASKPAPLAVRTQSTGAPLAKEIAPKGPIINDTQCNPVDDYVRATIFENLQPPLSTYEGFFEHKDVVRNGGPEIKKFAKAMSKLSKNSSEKTATNITMPPTLRFPGVDRQYTVKRELGAGAFAPVYLLENTVNDVDEDKENAGVVMGKGAFDHFGRRKLEALKMEDPPTAWEFYIMRQARRRLGVSRAAESVINVYEMHLYKDECYLIEEFREQGTLLDIINLARAEPPVAGGVGVMDEALVMFFTIELFRTIEAIHSKGILHGDLKADNCLVRFDSIPDEAVWSTRFHRDGTSGWNKKGIALIDFGRGIDMKAFRPEVQFIADWKTTAQDCAEMRELRPWTYQIDYHGLAGIIHSMLFGKYIDTMVAKDTETKLGAGATKTWRIKESLKRYWQTDIWNGVFDLLLNPLQHLEAEEGKKLPVLKSMKSVREGMEEWLEANSERGVGLQAVIRKLEYGIQQRRK</sequence>
<dbReference type="InterPro" id="IPR012572">
    <property type="entry name" value="Mad3/Bub1_II"/>
</dbReference>
<dbReference type="InterPro" id="IPR015661">
    <property type="entry name" value="Bub1/Mad3"/>
</dbReference>
<feature type="compositionally biased region" description="Polar residues" evidence="5">
    <location>
        <begin position="561"/>
        <end position="580"/>
    </location>
</feature>
<dbReference type="Proteomes" id="UP000256328">
    <property type="component" value="Unassembled WGS sequence"/>
</dbReference>
<comment type="caution">
    <text evidence="8">The sequence shown here is derived from an EMBL/GenBank/DDBJ whole genome shotgun (WGS) entry which is preliminary data.</text>
</comment>
<keyword evidence="4" id="KW-0137">Centromere</keyword>
<dbReference type="Pfam" id="PF08311">
    <property type="entry name" value="Mad3_BUB1_I"/>
    <property type="match status" value="1"/>
</dbReference>
<dbReference type="SUPFAM" id="SSF56112">
    <property type="entry name" value="Protein kinase-like (PK-like)"/>
    <property type="match status" value="1"/>
</dbReference>
<dbReference type="GO" id="GO:0005634">
    <property type="term" value="C:nucleus"/>
    <property type="evidence" value="ECO:0007669"/>
    <property type="project" value="TreeGrafter"/>
</dbReference>
<dbReference type="InterPro" id="IPR008271">
    <property type="entry name" value="Ser/Thr_kinase_AS"/>
</dbReference>
<dbReference type="Pfam" id="PF08171">
    <property type="entry name" value="Mad3_BUB1_II"/>
    <property type="match status" value="1"/>
</dbReference>
<dbReference type="PANTHER" id="PTHR14030">
    <property type="entry name" value="MITOTIC CHECKPOINT SERINE/THREONINE-PROTEIN KINASE BUB1"/>
    <property type="match status" value="1"/>
</dbReference>
<feature type="compositionally biased region" description="Polar residues" evidence="5">
    <location>
        <begin position="456"/>
        <end position="468"/>
    </location>
</feature>
<dbReference type="SMART" id="SM00220">
    <property type="entry name" value="S_TKc"/>
    <property type="match status" value="1"/>
</dbReference>
<dbReference type="GO" id="GO:0007094">
    <property type="term" value="P:mitotic spindle assembly checkpoint signaling"/>
    <property type="evidence" value="ECO:0007669"/>
    <property type="project" value="InterPro"/>
</dbReference>
<keyword evidence="9" id="KW-1185">Reference proteome</keyword>
<evidence type="ECO:0000256" key="1">
    <source>
        <dbReference type="ARBA" id="ARBA00004629"/>
    </source>
</evidence>
<feature type="region of interest" description="Disordered" evidence="5">
    <location>
        <begin position="720"/>
        <end position="744"/>
    </location>
</feature>